<dbReference type="AlphaFoldDB" id="A0A1M7NXG9"/>
<dbReference type="RefSeq" id="WP_073501312.1">
    <property type="nucleotide sequence ID" value="NZ_FRBI01000020.1"/>
</dbReference>
<evidence type="ECO:0000259" key="5">
    <source>
        <dbReference type="PROSITE" id="PS52004"/>
    </source>
</evidence>
<evidence type="ECO:0000313" key="7">
    <source>
        <dbReference type="Proteomes" id="UP000184111"/>
    </source>
</evidence>
<feature type="domain" description="Ketosynthase family 3 (KS3)" evidence="5">
    <location>
        <begin position="1"/>
        <end position="404"/>
    </location>
</feature>
<dbReference type="Gene3D" id="3.40.47.10">
    <property type="match status" value="2"/>
</dbReference>
<evidence type="ECO:0000313" key="6">
    <source>
        <dbReference type="EMBL" id="SHN08331.1"/>
    </source>
</evidence>
<organism evidence="6 7">
    <name type="scientific">Actinacidiphila paucisporea</name>
    <dbReference type="NCBI Taxonomy" id="310782"/>
    <lineage>
        <taxon>Bacteria</taxon>
        <taxon>Bacillati</taxon>
        <taxon>Actinomycetota</taxon>
        <taxon>Actinomycetes</taxon>
        <taxon>Kitasatosporales</taxon>
        <taxon>Streptomycetaceae</taxon>
        <taxon>Actinacidiphila</taxon>
    </lineage>
</organism>
<dbReference type="InterPro" id="IPR014031">
    <property type="entry name" value="Ketoacyl_synth_C"/>
</dbReference>
<dbReference type="SMART" id="SM00825">
    <property type="entry name" value="PKS_KS"/>
    <property type="match status" value="1"/>
</dbReference>
<dbReference type="PANTHER" id="PTHR11712:SF322">
    <property type="entry name" value="POLYKETIDE BETA-KETOACYL SYNTHASE 2-RELATED"/>
    <property type="match status" value="1"/>
</dbReference>
<dbReference type="PROSITE" id="PS52004">
    <property type="entry name" value="KS3_2"/>
    <property type="match status" value="1"/>
</dbReference>
<keyword evidence="7" id="KW-1185">Reference proteome</keyword>
<evidence type="ECO:0000256" key="4">
    <source>
        <dbReference type="RuleBase" id="RU003694"/>
    </source>
</evidence>
<accession>A0A1M7NXG9</accession>
<gene>
    <name evidence="6" type="ORF">SAMN05216499_12023</name>
</gene>
<dbReference type="GO" id="GO:0006633">
    <property type="term" value="P:fatty acid biosynthetic process"/>
    <property type="evidence" value="ECO:0007669"/>
    <property type="project" value="TreeGrafter"/>
</dbReference>
<dbReference type="GO" id="GO:0004315">
    <property type="term" value="F:3-oxoacyl-[acyl-carrier-protein] synthase activity"/>
    <property type="evidence" value="ECO:0007669"/>
    <property type="project" value="TreeGrafter"/>
</dbReference>
<reference evidence="6 7" key="1">
    <citation type="submission" date="2016-11" db="EMBL/GenBank/DDBJ databases">
        <authorList>
            <person name="Jaros S."/>
            <person name="Januszkiewicz K."/>
            <person name="Wedrychowicz H."/>
        </authorList>
    </citation>
    <scope>NUCLEOTIDE SEQUENCE [LARGE SCALE GENOMIC DNA]</scope>
    <source>
        <strain evidence="6 7">CGMCC 4.2025</strain>
    </source>
</reference>
<dbReference type="InterPro" id="IPR016039">
    <property type="entry name" value="Thiolase-like"/>
</dbReference>
<evidence type="ECO:0000256" key="1">
    <source>
        <dbReference type="ARBA" id="ARBA00008467"/>
    </source>
</evidence>
<keyword evidence="2 4" id="KW-0808">Transferase</keyword>
<dbReference type="Proteomes" id="UP000184111">
    <property type="component" value="Unassembled WGS sequence"/>
</dbReference>
<dbReference type="Pfam" id="PF00109">
    <property type="entry name" value="ketoacyl-synt"/>
    <property type="match status" value="1"/>
</dbReference>
<dbReference type="InterPro" id="IPR000794">
    <property type="entry name" value="Beta-ketoacyl_synthase"/>
</dbReference>
<sequence length="422" mass="43155">MAAVITGIGVVAPTGIGAAEHWRATLAGELAVRPIEAFDAGRYATTLAGQVPGFDVAEHVPDRLAIQTDRWTWLAFAATGMALDDAGYDPSAHDPYATSVILGSGSGGNEFGQREIQALWSRGRKAVGVYQSIAWFYAASTGQLAIHHGAKGPCGVLVSDAASGLDSLGWADRAIRRGTGAVLAGGTEAPIAPYALTAQMAGGRLSTATDPRAGYKPFDRAANGHLPGEGGAVLVVEDESAARARSAPAGYGVIAGYAATQDAHHYRDTAQDGRQYARAIDLALRRAGVRPDEVDLVLADGAGRPDADAAEAAALCSVFGPHGVPVTAPQGLVGRLLAGGSALNVATALLAMRAGVIPPVGNLDDPDPAYGLDLVREPRERKLGTVLVTARGQGGFNSALVLRTPTAQGAQQLTPGVPEGGR</sequence>
<proteinExistence type="inferred from homology"/>
<protein>
    <submittedName>
        <fullName evidence="6">Minimal PKS chain-length factor (CLF/KS beta)</fullName>
    </submittedName>
</protein>
<dbReference type="PANTHER" id="PTHR11712">
    <property type="entry name" value="POLYKETIDE SYNTHASE-RELATED"/>
    <property type="match status" value="1"/>
</dbReference>
<dbReference type="InterPro" id="IPR020841">
    <property type="entry name" value="PKS_Beta-ketoAc_synthase_dom"/>
</dbReference>
<dbReference type="Pfam" id="PF02801">
    <property type="entry name" value="Ketoacyl-synt_C"/>
    <property type="match status" value="1"/>
</dbReference>
<dbReference type="OrthoDB" id="416758at2"/>
<evidence type="ECO:0000256" key="3">
    <source>
        <dbReference type="ARBA" id="ARBA00023315"/>
    </source>
</evidence>
<evidence type="ECO:0000256" key="2">
    <source>
        <dbReference type="ARBA" id="ARBA00022679"/>
    </source>
</evidence>
<dbReference type="STRING" id="310782.SAMN05216499_12023"/>
<name>A0A1M7NXG9_9ACTN</name>
<comment type="similarity">
    <text evidence="1 4">Belongs to the thiolase-like superfamily. Beta-ketoacyl-ACP synthases family.</text>
</comment>
<keyword evidence="3" id="KW-0012">Acyltransferase</keyword>
<dbReference type="SUPFAM" id="SSF53901">
    <property type="entry name" value="Thiolase-like"/>
    <property type="match status" value="2"/>
</dbReference>
<dbReference type="EMBL" id="FRBI01000020">
    <property type="protein sequence ID" value="SHN08331.1"/>
    <property type="molecule type" value="Genomic_DNA"/>
</dbReference>
<dbReference type="InterPro" id="IPR014030">
    <property type="entry name" value="Ketoacyl_synth_N"/>
</dbReference>